<dbReference type="Gene3D" id="2.40.37.10">
    <property type="entry name" value="Lyase, Ornithine Decarboxylase, Chain A, domain 1"/>
    <property type="match status" value="1"/>
</dbReference>
<protein>
    <recommendedName>
        <fullName evidence="3">Carboxynorspermidine/carboxyspermidine decarboxylase</fullName>
        <ecNumber evidence="2">4.1.1.96</ecNumber>
    </recommendedName>
</protein>
<organism evidence="12 13">
    <name type="scientific">Splendidivirga corallicola</name>
    <dbReference type="NCBI Taxonomy" id="3051826"/>
    <lineage>
        <taxon>Bacteria</taxon>
        <taxon>Pseudomonadati</taxon>
        <taxon>Bacteroidota</taxon>
        <taxon>Cytophagia</taxon>
        <taxon>Cytophagales</taxon>
        <taxon>Splendidivirgaceae</taxon>
        <taxon>Splendidivirga</taxon>
    </lineage>
</organism>
<evidence type="ECO:0000256" key="3">
    <source>
        <dbReference type="ARBA" id="ARBA00013633"/>
    </source>
</evidence>
<dbReference type="Gene3D" id="3.20.20.10">
    <property type="entry name" value="Alanine racemase"/>
    <property type="match status" value="1"/>
</dbReference>
<dbReference type="InterPro" id="IPR022643">
    <property type="entry name" value="De-COase2_C"/>
</dbReference>
<comment type="catalytic activity">
    <reaction evidence="10">
        <text>carboxynorspermidine + H(+) = norspermidine + CO2</text>
        <dbReference type="Rhea" id="RHEA:34099"/>
        <dbReference type="ChEBI" id="CHEBI:15378"/>
        <dbReference type="ChEBI" id="CHEBI:16526"/>
        <dbReference type="ChEBI" id="CHEBI:57920"/>
        <dbReference type="ChEBI" id="CHEBI:65070"/>
        <dbReference type="EC" id="4.1.1.96"/>
    </reaction>
</comment>
<dbReference type="PANTHER" id="PTHR43727:SF1">
    <property type="entry name" value="CARBOXYNORSPERMIDINE_CARBOXYSPERMIDINE DECARBOXYLASE"/>
    <property type="match status" value="1"/>
</dbReference>
<comment type="similarity">
    <text evidence="8">Belongs to the Orn/Lys/Arg decarboxylase class-II family. NspC subfamily.</text>
</comment>
<dbReference type="EC" id="4.1.1.96" evidence="2"/>
<keyword evidence="6" id="KW-0745">Spermidine biosynthesis</keyword>
<sequence>MAIDYSQIPSPAYVLEASLLRRNLKLIQHVHERAGIDIILAFKGFAMWSAFPMVKQYLRGATASSLNEAILCYEEMGVKAHTYAPVYLPDEFEDIMHHSSHITFNSINQFRQYFPQVNSSRENISCGIRVNPEYSDVEIDLYNPGAPGSRLGETAESLENGLPEGIEGLHFHTLCESDSYSLEKLLKVFESKFGHLLPHVKWVNMGGGHLMTRKGYDIDHLVDLLKTFKNKHNVEIILEPGSAIAWETGVLVSTVLDIVERKEVKTAMLDVSFTAHMPDTLEMPYRPKVVGATDPIVGKPTYRLGGGSCLAGDFMAEYSFDGELQIGDLIIFEDMIHYTMVKTTMFNGVNHPGICIWTEDNQLKIVREFGYEDFKKRLS</sequence>
<evidence type="ECO:0000259" key="11">
    <source>
        <dbReference type="Pfam" id="PF00278"/>
    </source>
</evidence>
<evidence type="ECO:0000256" key="1">
    <source>
        <dbReference type="ARBA" id="ARBA00001933"/>
    </source>
</evidence>
<dbReference type="SUPFAM" id="SSF51419">
    <property type="entry name" value="PLP-binding barrel"/>
    <property type="match status" value="1"/>
</dbReference>
<dbReference type="CDD" id="cd06829">
    <property type="entry name" value="PLPDE_III_CANSDC"/>
    <property type="match status" value="1"/>
</dbReference>
<evidence type="ECO:0000313" key="12">
    <source>
        <dbReference type="EMBL" id="MDN5205091.1"/>
    </source>
</evidence>
<keyword evidence="7 12" id="KW-0456">Lyase</keyword>
<keyword evidence="4" id="KW-0210">Decarboxylase</keyword>
<comment type="cofactor">
    <cofactor evidence="1">
        <name>pyridoxal 5'-phosphate</name>
        <dbReference type="ChEBI" id="CHEBI:597326"/>
    </cofactor>
</comment>
<evidence type="ECO:0000256" key="10">
    <source>
        <dbReference type="ARBA" id="ARBA00047389"/>
    </source>
</evidence>
<evidence type="ECO:0000256" key="2">
    <source>
        <dbReference type="ARBA" id="ARBA00012259"/>
    </source>
</evidence>
<proteinExistence type="inferred from homology"/>
<evidence type="ECO:0000256" key="4">
    <source>
        <dbReference type="ARBA" id="ARBA00022793"/>
    </source>
</evidence>
<dbReference type="RefSeq" id="WP_346755113.1">
    <property type="nucleotide sequence ID" value="NZ_JAUJEA010000015.1"/>
</dbReference>
<name>A0ABT8KWI1_9BACT</name>
<dbReference type="NCBIfam" id="TIGR01047">
    <property type="entry name" value="nspC"/>
    <property type="match status" value="1"/>
</dbReference>
<keyword evidence="13" id="KW-1185">Reference proteome</keyword>
<dbReference type="SUPFAM" id="SSF50621">
    <property type="entry name" value="Alanine racemase C-terminal domain-like"/>
    <property type="match status" value="1"/>
</dbReference>
<evidence type="ECO:0000256" key="8">
    <source>
        <dbReference type="ARBA" id="ARBA00025802"/>
    </source>
</evidence>
<dbReference type="GO" id="GO:0016829">
    <property type="term" value="F:lyase activity"/>
    <property type="evidence" value="ECO:0007669"/>
    <property type="project" value="UniProtKB-KW"/>
</dbReference>
<evidence type="ECO:0000256" key="9">
    <source>
        <dbReference type="ARBA" id="ARBA00047351"/>
    </source>
</evidence>
<reference evidence="12" key="1">
    <citation type="submission" date="2023-06" db="EMBL/GenBank/DDBJ databases">
        <title>Genomic of Parafulvivirga corallium.</title>
        <authorList>
            <person name="Wang G."/>
        </authorList>
    </citation>
    <scope>NUCLEOTIDE SEQUENCE</scope>
    <source>
        <strain evidence="12">BMA10</strain>
    </source>
</reference>
<evidence type="ECO:0000256" key="6">
    <source>
        <dbReference type="ARBA" id="ARBA00023066"/>
    </source>
</evidence>
<dbReference type="PIRSF" id="PIRSF038941">
    <property type="entry name" value="NspC"/>
    <property type="match status" value="1"/>
</dbReference>
<evidence type="ECO:0000256" key="5">
    <source>
        <dbReference type="ARBA" id="ARBA00022898"/>
    </source>
</evidence>
<evidence type="ECO:0000256" key="7">
    <source>
        <dbReference type="ARBA" id="ARBA00023239"/>
    </source>
</evidence>
<dbReference type="PANTHER" id="PTHR43727">
    <property type="entry name" value="DIAMINOPIMELATE DECARBOXYLASE"/>
    <property type="match status" value="1"/>
</dbReference>
<accession>A0ABT8KWI1</accession>
<dbReference type="EMBL" id="JAUJEA010000015">
    <property type="protein sequence ID" value="MDN5205091.1"/>
    <property type="molecule type" value="Genomic_DNA"/>
</dbReference>
<comment type="catalytic activity">
    <reaction evidence="9">
        <text>carboxyspermidine + H(+) = spermidine + CO2</text>
        <dbReference type="Rhea" id="RHEA:34095"/>
        <dbReference type="ChEBI" id="CHEBI:15378"/>
        <dbReference type="ChEBI" id="CHEBI:16526"/>
        <dbReference type="ChEBI" id="CHEBI:57834"/>
        <dbReference type="ChEBI" id="CHEBI:65072"/>
        <dbReference type="EC" id="4.1.1.96"/>
    </reaction>
</comment>
<dbReference type="InterPro" id="IPR029066">
    <property type="entry name" value="PLP-binding_barrel"/>
</dbReference>
<gene>
    <name evidence="12" type="primary">nspC</name>
    <name evidence="12" type="ORF">QQ008_27135</name>
</gene>
<dbReference type="Proteomes" id="UP001172082">
    <property type="component" value="Unassembled WGS sequence"/>
</dbReference>
<comment type="caution">
    <text evidence="12">The sequence shown here is derived from an EMBL/GenBank/DDBJ whole genome shotgun (WGS) entry which is preliminary data.</text>
</comment>
<evidence type="ECO:0000313" key="13">
    <source>
        <dbReference type="Proteomes" id="UP001172082"/>
    </source>
</evidence>
<dbReference type="Pfam" id="PF00278">
    <property type="entry name" value="Orn_DAP_Arg_deC"/>
    <property type="match status" value="1"/>
</dbReference>
<feature type="domain" description="Orn/DAP/Arg decarboxylase 2 C-terminal" evidence="11">
    <location>
        <begin position="181"/>
        <end position="335"/>
    </location>
</feature>
<dbReference type="InterPro" id="IPR005730">
    <property type="entry name" value="Nsp_de-COase"/>
</dbReference>
<dbReference type="InterPro" id="IPR009006">
    <property type="entry name" value="Ala_racemase/Decarboxylase_C"/>
</dbReference>
<keyword evidence="5" id="KW-0663">Pyridoxal phosphate</keyword>